<evidence type="ECO:0000313" key="2">
    <source>
        <dbReference type="EMBL" id="SVB99790.1"/>
    </source>
</evidence>
<dbReference type="InterPro" id="IPR015806">
    <property type="entry name" value="Pyrv_Knase_insert_dom_sf"/>
</dbReference>
<sequence>MTHKILVTLGPSSLNQAFVEECSKLGVYVFRINLSHTAIEDVAPTIEKIRQWTDIPICLDSEGAQLRNQKMIGGRIHFLEGEKVKIHHQS</sequence>
<dbReference type="GO" id="GO:0004743">
    <property type="term" value="F:pyruvate kinase activity"/>
    <property type="evidence" value="ECO:0007669"/>
    <property type="project" value="InterPro"/>
</dbReference>
<protein>
    <recommendedName>
        <fullName evidence="1">Pyruvate kinase barrel domain-containing protein</fullName>
    </recommendedName>
</protein>
<dbReference type="InterPro" id="IPR040442">
    <property type="entry name" value="Pyrv_kinase-like_dom_sf"/>
</dbReference>
<dbReference type="Gene3D" id="2.40.33.10">
    <property type="entry name" value="PK beta-barrel domain-like"/>
    <property type="match status" value="1"/>
</dbReference>
<dbReference type="SUPFAM" id="SSF51621">
    <property type="entry name" value="Phosphoenolpyruvate/pyruvate domain"/>
    <property type="match status" value="1"/>
</dbReference>
<dbReference type="GO" id="GO:0000287">
    <property type="term" value="F:magnesium ion binding"/>
    <property type="evidence" value="ECO:0007669"/>
    <property type="project" value="InterPro"/>
</dbReference>
<gene>
    <name evidence="2" type="ORF">METZ01_LOCUS252644</name>
</gene>
<reference evidence="2" key="1">
    <citation type="submission" date="2018-05" db="EMBL/GenBank/DDBJ databases">
        <authorList>
            <person name="Lanie J.A."/>
            <person name="Ng W.-L."/>
            <person name="Kazmierczak K.M."/>
            <person name="Andrzejewski T.M."/>
            <person name="Davidsen T.M."/>
            <person name="Wayne K.J."/>
            <person name="Tettelin H."/>
            <person name="Glass J.I."/>
            <person name="Rusch D."/>
            <person name="Podicherti R."/>
            <person name="Tsui H.-C.T."/>
            <person name="Winkler M.E."/>
        </authorList>
    </citation>
    <scope>NUCLEOTIDE SEQUENCE</scope>
</reference>
<organism evidence="2">
    <name type="scientific">marine metagenome</name>
    <dbReference type="NCBI Taxonomy" id="408172"/>
    <lineage>
        <taxon>unclassified sequences</taxon>
        <taxon>metagenomes</taxon>
        <taxon>ecological metagenomes</taxon>
    </lineage>
</organism>
<dbReference type="AlphaFoldDB" id="A0A382IJB9"/>
<accession>A0A382IJB9</accession>
<dbReference type="Gene3D" id="3.20.20.60">
    <property type="entry name" value="Phosphoenolpyruvate-binding domains"/>
    <property type="match status" value="1"/>
</dbReference>
<dbReference type="Pfam" id="PF00224">
    <property type="entry name" value="PK"/>
    <property type="match status" value="1"/>
</dbReference>
<evidence type="ECO:0000259" key="1">
    <source>
        <dbReference type="Pfam" id="PF00224"/>
    </source>
</evidence>
<feature type="domain" description="Pyruvate kinase barrel" evidence="1">
    <location>
        <begin position="3"/>
        <end position="87"/>
    </location>
</feature>
<dbReference type="EMBL" id="UINC01067782">
    <property type="protein sequence ID" value="SVB99790.1"/>
    <property type="molecule type" value="Genomic_DNA"/>
</dbReference>
<dbReference type="InterPro" id="IPR015793">
    <property type="entry name" value="Pyrv_Knase_brl"/>
</dbReference>
<feature type="non-terminal residue" evidence="2">
    <location>
        <position position="90"/>
    </location>
</feature>
<name>A0A382IJB9_9ZZZZ</name>
<dbReference type="GO" id="GO:0030955">
    <property type="term" value="F:potassium ion binding"/>
    <property type="evidence" value="ECO:0007669"/>
    <property type="project" value="InterPro"/>
</dbReference>
<dbReference type="InterPro" id="IPR015813">
    <property type="entry name" value="Pyrv/PenolPyrv_kinase-like_dom"/>
</dbReference>
<proteinExistence type="predicted"/>